<dbReference type="SUPFAM" id="SSF142019">
    <property type="entry name" value="Nqo1 FMN-binding domain-like"/>
    <property type="match status" value="1"/>
</dbReference>
<dbReference type="GO" id="GO:0051539">
    <property type="term" value="F:4 iron, 4 sulfur cluster binding"/>
    <property type="evidence" value="ECO:0007669"/>
    <property type="project" value="UniProtKB-KW"/>
</dbReference>
<dbReference type="Gene3D" id="3.30.950.10">
    <property type="entry name" value="Methyltransferase, Cobalt-precorrin-4 Transmethylase, Domain 2"/>
    <property type="match status" value="1"/>
</dbReference>
<dbReference type="InterPro" id="IPR035996">
    <property type="entry name" value="4pyrrol_Methylase_sf"/>
</dbReference>
<organism evidence="25 26">
    <name type="scientific">Acaulospora morrowiae</name>
    <dbReference type="NCBI Taxonomy" id="94023"/>
    <lineage>
        <taxon>Eukaryota</taxon>
        <taxon>Fungi</taxon>
        <taxon>Fungi incertae sedis</taxon>
        <taxon>Mucoromycota</taxon>
        <taxon>Glomeromycotina</taxon>
        <taxon>Glomeromycetes</taxon>
        <taxon>Diversisporales</taxon>
        <taxon>Acaulosporaceae</taxon>
        <taxon>Acaulospora</taxon>
    </lineage>
</organism>
<keyword evidence="15" id="KW-0408">Iron</keyword>
<comment type="cofactor">
    <cofactor evidence="1">
        <name>FMN</name>
        <dbReference type="ChEBI" id="CHEBI:58210"/>
    </cofactor>
</comment>
<keyword evidence="10" id="KW-0288">FMN</keyword>
<dbReference type="GO" id="GO:0019354">
    <property type="term" value="P:siroheme biosynthetic process"/>
    <property type="evidence" value="ECO:0007669"/>
    <property type="project" value="InterPro"/>
</dbReference>
<dbReference type="PANTHER" id="PTHR11780">
    <property type="entry name" value="NADH-UBIQUINONE OXIDOREDUCTASE FLAVOPROTEIN 1 NDUFV1"/>
    <property type="match status" value="1"/>
</dbReference>
<dbReference type="InterPro" id="IPR014776">
    <property type="entry name" value="4pyrrole_Mease_sub2"/>
</dbReference>
<evidence type="ECO:0000256" key="17">
    <source>
        <dbReference type="ARBA" id="ARBA00023027"/>
    </source>
</evidence>
<dbReference type="PANTHER" id="PTHR11780:SF10">
    <property type="entry name" value="NADH DEHYDROGENASE [UBIQUINONE] FLAVOPROTEIN 1, MITOCHONDRIAL"/>
    <property type="match status" value="1"/>
</dbReference>
<dbReference type="Pfam" id="PF10589">
    <property type="entry name" value="NADH_4Fe-4S"/>
    <property type="match status" value="1"/>
</dbReference>
<keyword evidence="7" id="KW-0489">Methyltransferase</keyword>
<dbReference type="FunFam" id="3.40.50.11540:FF:000001">
    <property type="entry name" value="NADH dehydrogenase [ubiquinone] flavoprotein 1, mitochondrial"/>
    <property type="match status" value="1"/>
</dbReference>
<dbReference type="Gene3D" id="3.10.20.600">
    <property type="match status" value="1"/>
</dbReference>
<protein>
    <recommendedName>
        <fullName evidence="23">NADH-ubiquinone oxidoreductase 51 kDa subunit, mitochondrial</fullName>
        <ecNumber evidence="5">2.1.1.107</ecNumber>
    </recommendedName>
</protein>
<dbReference type="Pfam" id="PF00651">
    <property type="entry name" value="BTB"/>
    <property type="match status" value="1"/>
</dbReference>
<dbReference type="InterPro" id="IPR011333">
    <property type="entry name" value="SKP1/BTB/POZ_sf"/>
</dbReference>
<keyword evidence="26" id="KW-1185">Reference proteome</keyword>
<sequence length="873" mass="96133">MSHNKLLSNFSSKIGKLLEDDDEYNTIIRVGEEPNAKYFNAHSIILRAVSPYFHEALSRKDVNKEGNKICLVKQNLSASIFEVILRFMYTGTISMENRSSTEITKLLEAARELGLSELVEFLKDHLIQDRNPKTQNTSTVTNTCVVQSQGHANSPRESSKFVSKRGRIRLVGAGPGDPNLLTLAAFQAIQEADVILSDKLVPNEVLKLIPPHKEVLIAAKKFCANVEASQEELNRLGLEALNQGKDVVRLKQGDPFLFGRGGEEFLFYRSNGYVPQVIPGISSCMSAPLLANIPVTHRGVASQLLVCTGTGRKNTLPEIPTYHPYCTTVFLMVCHRIKQITQDLMKDDNFPPECPCVVIERASCIDQKAIKGTVGTIADILERVGHNPPGTLVIGWTLFRNSCLRVNVVHPTISKRVANFATVTTTAPTSRTYGNLKDEDRIFTNLYLRHDFKLKGAKQRGDWYKTKEILLKGHEWILKEIKESGLRGRGGAGFPTGLKWSFMNKPPDGRPKYLVVNADEGEPGTCKDREIMRGDPHKLVEGCLVAGRAMNASAAYIYIRGEFYNEASNVQEAINEAYAAGLIGKNACGSGYDFDVYIHRGAGAYICGEETALIESLEGKQGKPRLKPPFPADIGLFGCPTTVANVETVAVAPTICRRGGSWFASFGREKNSGTKLFCISGHVNNPCTVEEEMSVPLRELIERHCGGVRGGWDNLLGIIPGGSSVPVIPKHICEDVLMDFDALRDVHSGLGTAAVIVMDRSTDIVQAISRLSAFYKHESCGQCTPCREGTTWLMNMMSRFERGHGVSREIDMIEELTKQIEGHTICALGDAAAWPVQGLIRHFRPELEARMKSYIEANPGQDLSKISSASPGL</sequence>
<evidence type="ECO:0000256" key="5">
    <source>
        <dbReference type="ARBA" id="ARBA00012162"/>
    </source>
</evidence>
<comment type="cofactor">
    <cofactor evidence="2">
        <name>[4Fe-4S] cluster</name>
        <dbReference type="ChEBI" id="CHEBI:49883"/>
    </cofactor>
</comment>
<dbReference type="GO" id="GO:0004851">
    <property type="term" value="F:uroporphyrin-III C-methyltransferase activity"/>
    <property type="evidence" value="ECO:0007669"/>
    <property type="project" value="UniProtKB-EC"/>
</dbReference>
<evidence type="ECO:0000256" key="20">
    <source>
        <dbReference type="ARBA" id="ARBA00052360"/>
    </source>
</evidence>
<proteinExistence type="inferred from homology"/>
<dbReference type="CDD" id="cd18186">
    <property type="entry name" value="BTB_POZ_ZBTB_KLHL-like"/>
    <property type="match status" value="1"/>
</dbReference>
<dbReference type="InterPro" id="IPR054765">
    <property type="entry name" value="SLBB_dom"/>
</dbReference>
<dbReference type="SUPFAM" id="SSF140490">
    <property type="entry name" value="Nqo1C-terminal domain-like"/>
    <property type="match status" value="1"/>
</dbReference>
<evidence type="ECO:0000256" key="8">
    <source>
        <dbReference type="ARBA" id="ARBA00022605"/>
    </source>
</evidence>
<dbReference type="OrthoDB" id="42889at2759"/>
<dbReference type="SUPFAM" id="SSF54695">
    <property type="entry name" value="POZ domain"/>
    <property type="match status" value="1"/>
</dbReference>
<evidence type="ECO:0000256" key="7">
    <source>
        <dbReference type="ARBA" id="ARBA00022603"/>
    </source>
</evidence>
<keyword evidence="16" id="KW-0411">Iron-sulfur</keyword>
<evidence type="ECO:0000259" key="24">
    <source>
        <dbReference type="PROSITE" id="PS50097"/>
    </source>
</evidence>
<dbReference type="SUPFAM" id="SSF142984">
    <property type="entry name" value="Nqo1 middle domain-like"/>
    <property type="match status" value="1"/>
</dbReference>
<dbReference type="GO" id="GO:0032259">
    <property type="term" value="P:methylation"/>
    <property type="evidence" value="ECO:0007669"/>
    <property type="project" value="UniProtKB-KW"/>
</dbReference>
<evidence type="ECO:0000256" key="21">
    <source>
        <dbReference type="ARBA" id="ARBA00055636"/>
    </source>
</evidence>
<dbReference type="SMART" id="SM00928">
    <property type="entry name" value="NADH_4Fe-4S"/>
    <property type="match status" value="1"/>
</dbReference>
<dbReference type="Proteomes" id="UP000789342">
    <property type="component" value="Unassembled WGS sequence"/>
</dbReference>
<feature type="domain" description="BTB" evidence="24">
    <location>
        <begin position="24"/>
        <end position="97"/>
    </location>
</feature>
<dbReference type="InterPro" id="IPR006366">
    <property type="entry name" value="CobA/CysG_C"/>
</dbReference>
<dbReference type="InterPro" id="IPR050837">
    <property type="entry name" value="ComplexI_51kDa_subunit"/>
</dbReference>
<dbReference type="NCBIfam" id="NF010120">
    <property type="entry name" value="PRK13596.1"/>
    <property type="match status" value="1"/>
</dbReference>
<evidence type="ECO:0000256" key="18">
    <source>
        <dbReference type="ARBA" id="ARBA00023167"/>
    </source>
</evidence>
<comment type="similarity">
    <text evidence="4">Belongs to the complex I 51 kDa subunit family.</text>
</comment>
<dbReference type="GO" id="GO:0008137">
    <property type="term" value="F:NADH dehydrogenase (ubiquinone) activity"/>
    <property type="evidence" value="ECO:0007669"/>
    <property type="project" value="InterPro"/>
</dbReference>
<dbReference type="SUPFAM" id="SSF53790">
    <property type="entry name" value="Tetrapyrrole methylase"/>
    <property type="match status" value="1"/>
</dbReference>
<evidence type="ECO:0000256" key="22">
    <source>
        <dbReference type="ARBA" id="ARBA00063883"/>
    </source>
</evidence>
<dbReference type="InterPro" id="IPR000878">
    <property type="entry name" value="4pyrrol_Mease"/>
</dbReference>
<evidence type="ECO:0000313" key="26">
    <source>
        <dbReference type="Proteomes" id="UP000789342"/>
    </source>
</evidence>
<name>A0A9N8ZQ50_9GLOM</name>
<dbReference type="Gene3D" id="3.40.50.11540">
    <property type="entry name" value="NADH-ubiquinone oxidoreductase 51kDa subunit"/>
    <property type="match status" value="1"/>
</dbReference>
<evidence type="ECO:0000256" key="16">
    <source>
        <dbReference type="ARBA" id="ARBA00023014"/>
    </source>
</evidence>
<evidence type="ECO:0000256" key="3">
    <source>
        <dbReference type="ARBA" id="ARBA00005879"/>
    </source>
</evidence>
<dbReference type="InterPro" id="IPR011537">
    <property type="entry name" value="NADH-UbQ_OxRdtase_suF"/>
</dbReference>
<gene>
    <name evidence="25" type="ORF">AMORRO_LOCUS3354</name>
</gene>
<dbReference type="GO" id="GO:0009086">
    <property type="term" value="P:methionine biosynthetic process"/>
    <property type="evidence" value="ECO:0007669"/>
    <property type="project" value="UniProtKB-KW"/>
</dbReference>
<dbReference type="NCBIfam" id="TIGR01469">
    <property type="entry name" value="cobA_cysG_Cterm"/>
    <property type="match status" value="1"/>
</dbReference>
<dbReference type="Pfam" id="PF00590">
    <property type="entry name" value="TP_methylase"/>
    <property type="match status" value="1"/>
</dbReference>
<keyword evidence="11" id="KW-0808">Transferase</keyword>
<evidence type="ECO:0000256" key="1">
    <source>
        <dbReference type="ARBA" id="ARBA00001917"/>
    </source>
</evidence>
<dbReference type="PROSITE" id="PS50097">
    <property type="entry name" value="BTB"/>
    <property type="match status" value="1"/>
</dbReference>
<evidence type="ECO:0000256" key="10">
    <source>
        <dbReference type="ARBA" id="ARBA00022643"/>
    </source>
</evidence>
<dbReference type="FunFam" id="3.10.20.600:FF:000001">
    <property type="entry name" value="NADH dehydrogenase [ubiquinone] flavoprotein 1, mitochondrial"/>
    <property type="match status" value="1"/>
</dbReference>
<evidence type="ECO:0000256" key="15">
    <source>
        <dbReference type="ARBA" id="ARBA00023004"/>
    </source>
</evidence>
<evidence type="ECO:0000256" key="2">
    <source>
        <dbReference type="ARBA" id="ARBA00001966"/>
    </source>
</evidence>
<dbReference type="FunFam" id="3.40.1010.10:FF:000006">
    <property type="entry name" value="Siroheme synthase, putative"/>
    <property type="match status" value="1"/>
</dbReference>
<evidence type="ECO:0000256" key="9">
    <source>
        <dbReference type="ARBA" id="ARBA00022630"/>
    </source>
</evidence>
<dbReference type="SMART" id="SM00225">
    <property type="entry name" value="BTB"/>
    <property type="match status" value="1"/>
</dbReference>
<keyword evidence="14" id="KW-1278">Translocase</keyword>
<dbReference type="GO" id="GO:0010181">
    <property type="term" value="F:FMN binding"/>
    <property type="evidence" value="ECO:0007669"/>
    <property type="project" value="InterPro"/>
</dbReference>
<dbReference type="EC" id="2.1.1.107" evidence="5"/>
<dbReference type="Gene3D" id="3.40.1010.10">
    <property type="entry name" value="Cobalt-precorrin-4 Transmethylase, Domain 1"/>
    <property type="match status" value="1"/>
</dbReference>
<keyword evidence="6" id="KW-0004">4Fe-4S</keyword>
<dbReference type="FunFam" id="1.20.1440.230:FF:000001">
    <property type="entry name" value="Mitochondrial NADH dehydrogenase flavoprotein 1"/>
    <property type="match status" value="1"/>
</dbReference>
<dbReference type="PROSITE" id="PS00644">
    <property type="entry name" value="COMPLEX1_51K_1"/>
    <property type="match status" value="1"/>
</dbReference>
<reference evidence="25" key="1">
    <citation type="submission" date="2021-06" db="EMBL/GenBank/DDBJ databases">
        <authorList>
            <person name="Kallberg Y."/>
            <person name="Tangrot J."/>
            <person name="Rosling A."/>
        </authorList>
    </citation>
    <scope>NUCLEOTIDE SEQUENCE</scope>
    <source>
        <strain evidence="25">CL551</strain>
    </source>
</reference>
<keyword evidence="9" id="KW-0285">Flavoprotein</keyword>
<dbReference type="Gene3D" id="3.30.710.10">
    <property type="entry name" value="Potassium Channel Kv1.1, Chain A"/>
    <property type="match status" value="1"/>
</dbReference>
<dbReference type="InterPro" id="IPR019575">
    <property type="entry name" value="Nuop51_4Fe4S-bd"/>
</dbReference>
<dbReference type="InterPro" id="IPR014777">
    <property type="entry name" value="4pyrrole_Mease_sub1"/>
</dbReference>
<dbReference type="GO" id="GO:0005739">
    <property type="term" value="C:mitochondrion"/>
    <property type="evidence" value="ECO:0007669"/>
    <property type="project" value="UniProtKB-ARBA"/>
</dbReference>
<evidence type="ECO:0000256" key="14">
    <source>
        <dbReference type="ARBA" id="ARBA00022967"/>
    </source>
</evidence>
<dbReference type="Pfam" id="PF01512">
    <property type="entry name" value="Complex1_51K"/>
    <property type="match status" value="1"/>
</dbReference>
<dbReference type="FunFam" id="3.30.950.10:FF:000005">
    <property type="entry name" value="Uroporphyrin-III c-methyltransferase, putative"/>
    <property type="match status" value="1"/>
</dbReference>
<comment type="function">
    <text evidence="21">Siroheme synthase involved in methionine biosynthesis.</text>
</comment>
<dbReference type="PROSITE" id="PS00645">
    <property type="entry name" value="COMPLEX1_51K_2"/>
    <property type="match status" value="1"/>
</dbReference>
<dbReference type="GO" id="GO:0046872">
    <property type="term" value="F:metal ion binding"/>
    <property type="evidence" value="ECO:0007669"/>
    <property type="project" value="UniProtKB-KW"/>
</dbReference>
<dbReference type="Gene3D" id="1.20.1440.230">
    <property type="entry name" value="NADH-ubiquinone oxidoreductase 51kDa subunit, iron-sulphur binding domain"/>
    <property type="match status" value="1"/>
</dbReference>
<dbReference type="AlphaFoldDB" id="A0A9N8ZQ50"/>
<evidence type="ECO:0000256" key="23">
    <source>
        <dbReference type="ARBA" id="ARBA00072764"/>
    </source>
</evidence>
<evidence type="ECO:0000256" key="12">
    <source>
        <dbReference type="ARBA" id="ARBA00022691"/>
    </source>
</evidence>
<evidence type="ECO:0000256" key="4">
    <source>
        <dbReference type="ARBA" id="ARBA00007523"/>
    </source>
</evidence>
<accession>A0A9N8ZQ50</accession>
<dbReference type="NCBIfam" id="TIGR01959">
    <property type="entry name" value="nuoF_fam"/>
    <property type="match status" value="1"/>
</dbReference>
<comment type="caution">
    <text evidence="25">The sequence shown here is derived from an EMBL/GenBank/DDBJ whole genome shotgun (WGS) entry which is preliminary data.</text>
</comment>
<comment type="similarity">
    <text evidence="3">Belongs to the precorrin methyltransferase family.</text>
</comment>
<keyword evidence="17" id="KW-0520">NAD</keyword>
<evidence type="ECO:0000313" key="25">
    <source>
        <dbReference type="EMBL" id="CAG8503170.1"/>
    </source>
</evidence>
<dbReference type="InterPro" id="IPR000210">
    <property type="entry name" value="BTB/POZ_dom"/>
</dbReference>
<comment type="catalytic activity">
    <reaction evidence="20">
        <text>uroporphyrinogen III + 2 S-adenosyl-L-methionine = precorrin-2 + 2 S-adenosyl-L-homocysteine + H(+)</text>
        <dbReference type="Rhea" id="RHEA:32459"/>
        <dbReference type="ChEBI" id="CHEBI:15378"/>
        <dbReference type="ChEBI" id="CHEBI:57308"/>
        <dbReference type="ChEBI" id="CHEBI:57856"/>
        <dbReference type="ChEBI" id="CHEBI:58827"/>
        <dbReference type="ChEBI" id="CHEBI:59789"/>
        <dbReference type="EC" id="2.1.1.107"/>
    </reaction>
</comment>
<comment type="subunit">
    <text evidence="22">Complex I is composed of about 40 different subunits. This is a component of the flavoprotein-sulfur (FP) fragment of the enzyme.</text>
</comment>
<dbReference type="InterPro" id="IPR001949">
    <property type="entry name" value="NADH-UbQ_OxRdtase_51kDa_CS"/>
</dbReference>
<dbReference type="CDD" id="cd11642">
    <property type="entry name" value="SUMT"/>
    <property type="match status" value="1"/>
</dbReference>
<dbReference type="Pfam" id="PF22461">
    <property type="entry name" value="SLBB_2"/>
    <property type="match status" value="1"/>
</dbReference>
<dbReference type="InterPro" id="IPR011538">
    <property type="entry name" value="Nuo51_FMN-bd"/>
</dbReference>
<keyword evidence="13" id="KW-0479">Metal-binding</keyword>
<evidence type="ECO:0000256" key="11">
    <source>
        <dbReference type="ARBA" id="ARBA00022679"/>
    </source>
</evidence>
<evidence type="ECO:0000256" key="6">
    <source>
        <dbReference type="ARBA" id="ARBA00022485"/>
    </source>
</evidence>
<keyword evidence="12" id="KW-0949">S-adenosyl-L-methionine</keyword>
<dbReference type="InterPro" id="IPR037207">
    <property type="entry name" value="Nuop51_4Fe4S-bd_sf"/>
</dbReference>
<keyword evidence="19" id="KW-0627">Porphyrin biosynthesis</keyword>
<keyword evidence="8" id="KW-0028">Amino-acid biosynthesis</keyword>
<dbReference type="InterPro" id="IPR037225">
    <property type="entry name" value="Nuo51_FMN-bd_sf"/>
</dbReference>
<evidence type="ECO:0000256" key="13">
    <source>
        <dbReference type="ARBA" id="ARBA00022723"/>
    </source>
</evidence>
<dbReference type="GO" id="GO:0051287">
    <property type="term" value="F:NAD binding"/>
    <property type="evidence" value="ECO:0007669"/>
    <property type="project" value="InterPro"/>
</dbReference>
<keyword evidence="18" id="KW-0486">Methionine biosynthesis</keyword>
<evidence type="ECO:0000256" key="19">
    <source>
        <dbReference type="ARBA" id="ARBA00023244"/>
    </source>
</evidence>
<dbReference type="EMBL" id="CAJVPV010001626">
    <property type="protein sequence ID" value="CAG8503170.1"/>
    <property type="molecule type" value="Genomic_DNA"/>
</dbReference>